<dbReference type="Proteomes" id="UP000002358">
    <property type="component" value="Chromosome 5"/>
</dbReference>
<feature type="region of interest" description="Disordered" evidence="1">
    <location>
        <begin position="56"/>
        <end position="93"/>
    </location>
</feature>
<dbReference type="InterPro" id="IPR054323">
    <property type="entry name" value="SPMIP1_C"/>
</dbReference>
<name>A0A7M7H1F0_NASVI</name>
<feature type="domain" description="Sperm microtubule inner protein 1 C-terminal" evidence="2">
    <location>
        <begin position="62"/>
        <end position="183"/>
    </location>
</feature>
<reference evidence="3" key="1">
    <citation type="submission" date="2021-01" db="UniProtKB">
        <authorList>
            <consortium name="EnsemblMetazoa"/>
        </authorList>
    </citation>
    <scope>IDENTIFICATION</scope>
</reference>
<dbReference type="PANTHER" id="PTHR35826:SF1">
    <property type="entry name" value="PROTEIN ATP6V1FNB-LIKE"/>
    <property type="match status" value="1"/>
</dbReference>
<accession>A0A7M7H1F0</accession>
<evidence type="ECO:0000259" key="2">
    <source>
        <dbReference type="Pfam" id="PF22589"/>
    </source>
</evidence>
<protein>
    <recommendedName>
        <fullName evidence="2">Sperm microtubule inner protein 1 C-terminal domain-containing protein</fullName>
    </recommendedName>
</protein>
<dbReference type="Pfam" id="PF22589">
    <property type="entry name" value="SPMIP1"/>
    <property type="match status" value="1"/>
</dbReference>
<dbReference type="EnsemblMetazoa" id="XM_008204886">
    <property type="protein sequence ID" value="XP_008203108"/>
    <property type="gene ID" value="LOC103315514"/>
</dbReference>
<dbReference type="PANTHER" id="PTHR35826">
    <property type="entry name" value="PROTEIN ATP6V1FNB-LIKE"/>
    <property type="match status" value="1"/>
</dbReference>
<gene>
    <name evidence="3" type="primary">103315514</name>
</gene>
<dbReference type="KEGG" id="nvi:103315514"/>
<dbReference type="OrthoDB" id="410807at2759"/>
<dbReference type="AlphaFoldDB" id="A0A7M7H1F0"/>
<sequence length="204" mass="24223">MSKLRGGVCDARCQQFHQEIGKKEERLKNLWFVKNKQRLYENLDVKNFSQNAVIGKEAQQQQQKKKIVHPRSDSTDTVKQQKTLPSWRPPSKAADVDLMRPVKAAVRNILHVPKDESFAAKKKYLKERYKEKPEDRYYYPYCSSWMFGWRLKDYPPIPISEHGVRSVIQSSFYRRNASSIQRDPDWYRMCQTGDPKNFNEILTY</sequence>
<keyword evidence="4" id="KW-1185">Reference proteome</keyword>
<organism evidence="3 4">
    <name type="scientific">Nasonia vitripennis</name>
    <name type="common">Parasitic wasp</name>
    <dbReference type="NCBI Taxonomy" id="7425"/>
    <lineage>
        <taxon>Eukaryota</taxon>
        <taxon>Metazoa</taxon>
        <taxon>Ecdysozoa</taxon>
        <taxon>Arthropoda</taxon>
        <taxon>Hexapoda</taxon>
        <taxon>Insecta</taxon>
        <taxon>Pterygota</taxon>
        <taxon>Neoptera</taxon>
        <taxon>Endopterygota</taxon>
        <taxon>Hymenoptera</taxon>
        <taxon>Apocrita</taxon>
        <taxon>Proctotrupomorpha</taxon>
        <taxon>Chalcidoidea</taxon>
        <taxon>Pteromalidae</taxon>
        <taxon>Pteromalinae</taxon>
        <taxon>Nasonia</taxon>
    </lineage>
</organism>
<dbReference type="InParanoid" id="A0A7M7H1F0"/>
<proteinExistence type="predicted"/>
<dbReference type="SMR" id="A0A7M7H1F0"/>
<evidence type="ECO:0000256" key="1">
    <source>
        <dbReference type="SAM" id="MobiDB-lite"/>
    </source>
</evidence>
<evidence type="ECO:0000313" key="4">
    <source>
        <dbReference type="Proteomes" id="UP000002358"/>
    </source>
</evidence>
<evidence type="ECO:0000313" key="3">
    <source>
        <dbReference type="EnsemblMetazoa" id="XP_008203108"/>
    </source>
</evidence>
<dbReference type="OMA" id="CTNWIYG"/>